<comment type="caution">
    <text evidence="1">The sequence shown here is derived from an EMBL/GenBank/DDBJ whole genome shotgun (WGS) entry which is preliminary data.</text>
</comment>
<sequence>MEYINHMVGICVTEKGENVRLDIYCNQGRYMERKTLRYRKEESALCDAALYGLLKRRTGDAPQDCVKGGIEPSPSLKEKSELCRCLSKTYMVGKRIGPFWCFKGMLSGRLGQRRPLSALLYDTEYGQIVIAACGPEVKTWYLFEGEAGADIGKNGMDNGYILSIWGMGKVLQKFFFKTIVSY</sequence>
<proteinExistence type="predicted"/>
<evidence type="ECO:0000313" key="4">
    <source>
        <dbReference type="Proteomes" id="UP000284543"/>
    </source>
</evidence>
<dbReference type="RefSeq" id="WP_118019117.1">
    <property type="nucleotide sequence ID" value="NZ_CAUHGS010000008.1"/>
</dbReference>
<dbReference type="EMBL" id="QSHZ01000011">
    <property type="protein sequence ID" value="RHC55935.1"/>
    <property type="molecule type" value="Genomic_DNA"/>
</dbReference>
<dbReference type="AlphaFoldDB" id="A0A412Z266"/>
<reference evidence="3 4" key="1">
    <citation type="submission" date="2018-08" db="EMBL/GenBank/DDBJ databases">
        <title>A genome reference for cultivated species of the human gut microbiota.</title>
        <authorList>
            <person name="Zou Y."/>
            <person name="Xue W."/>
            <person name="Luo G."/>
        </authorList>
    </citation>
    <scope>NUCLEOTIDE SEQUENCE [LARGE SCALE GENOMIC DNA]</scope>
    <source>
        <strain evidence="1 4">AF14-18</strain>
        <strain evidence="2 3">AM35-14</strain>
    </source>
</reference>
<dbReference type="Proteomes" id="UP000284543">
    <property type="component" value="Unassembled WGS sequence"/>
</dbReference>
<evidence type="ECO:0000313" key="1">
    <source>
        <dbReference type="EMBL" id="RGV74004.1"/>
    </source>
</evidence>
<evidence type="ECO:0000313" key="2">
    <source>
        <dbReference type="EMBL" id="RHC55935.1"/>
    </source>
</evidence>
<accession>A0A412Z266</accession>
<dbReference type="Proteomes" id="UP000283975">
    <property type="component" value="Unassembled WGS sequence"/>
</dbReference>
<protein>
    <submittedName>
        <fullName evidence="1">Uncharacterized protein</fullName>
    </submittedName>
</protein>
<name>A0A412Z266_9FIRM</name>
<dbReference type="EMBL" id="QRZM01000008">
    <property type="protein sequence ID" value="RGV74004.1"/>
    <property type="molecule type" value="Genomic_DNA"/>
</dbReference>
<evidence type="ECO:0000313" key="3">
    <source>
        <dbReference type="Proteomes" id="UP000283975"/>
    </source>
</evidence>
<gene>
    <name evidence="2" type="ORF">DW839_12250</name>
    <name evidence="1" type="ORF">DWW02_18570</name>
</gene>
<organism evidence="1 4">
    <name type="scientific">Enterocloster bolteae</name>
    <dbReference type="NCBI Taxonomy" id="208479"/>
    <lineage>
        <taxon>Bacteria</taxon>
        <taxon>Bacillati</taxon>
        <taxon>Bacillota</taxon>
        <taxon>Clostridia</taxon>
        <taxon>Lachnospirales</taxon>
        <taxon>Lachnospiraceae</taxon>
        <taxon>Enterocloster</taxon>
    </lineage>
</organism>